<evidence type="ECO:0000256" key="2">
    <source>
        <dbReference type="PROSITE-ProRule" id="PRU00169"/>
    </source>
</evidence>
<dbReference type="PROSITE" id="PS50110">
    <property type="entry name" value="RESPONSE_REGULATORY"/>
    <property type="match status" value="1"/>
</dbReference>
<dbReference type="SMART" id="SM00448">
    <property type="entry name" value="REC"/>
    <property type="match status" value="1"/>
</dbReference>
<dbReference type="InterPro" id="IPR011006">
    <property type="entry name" value="CheY-like_superfamily"/>
</dbReference>
<keyword evidence="5" id="KW-1185">Reference proteome</keyword>
<dbReference type="PANTHER" id="PTHR45339:SF3">
    <property type="entry name" value="HISTIDINE KINASE"/>
    <property type="match status" value="1"/>
</dbReference>
<dbReference type="EC" id="2.7.13.3" evidence="4"/>
<sequence length="123" mass="13258">MSKGHILVVEDHPDNQQLVRWILEDEAYEVTCAGTAEEGLCLLESGRYDAVLMDISLPGIDGREATRIIRTNPQFSTLPVFALTAHGLESEQASILASGVTGLLTKPIDEVELIACLEGVGHS</sequence>
<dbReference type="KEGG" id="marq:MARGE09_P0448"/>
<reference evidence="4 5" key="1">
    <citation type="journal article" date="2022" name="IScience">
        <title>An ultrasensitive nanofiber-based assay for enzymatic hydrolysis and deep-sea microbial degradation of cellulose.</title>
        <authorList>
            <person name="Tsudome M."/>
            <person name="Tachioka M."/>
            <person name="Miyazaki M."/>
            <person name="Uchimura K."/>
            <person name="Tsuda M."/>
            <person name="Takaki Y."/>
            <person name="Deguchi S."/>
        </authorList>
    </citation>
    <scope>NUCLEOTIDE SEQUENCE [LARGE SCALE GENOMIC DNA]</scope>
    <source>
        <strain evidence="4 5">GE09</strain>
    </source>
</reference>
<accession>A0AAN1WER1</accession>
<evidence type="ECO:0000313" key="5">
    <source>
        <dbReference type="Proteomes" id="UP001320119"/>
    </source>
</evidence>
<evidence type="ECO:0000256" key="1">
    <source>
        <dbReference type="ARBA" id="ARBA00022553"/>
    </source>
</evidence>
<proteinExistence type="predicted"/>
<dbReference type="SUPFAM" id="SSF52172">
    <property type="entry name" value="CheY-like"/>
    <property type="match status" value="1"/>
</dbReference>
<dbReference type="PANTHER" id="PTHR45339">
    <property type="entry name" value="HYBRID SIGNAL TRANSDUCTION HISTIDINE KINASE J"/>
    <property type="match status" value="1"/>
</dbReference>
<name>A0AAN1WER1_9GAMM</name>
<gene>
    <name evidence="4" type="ORF">MARGE09_P0448</name>
</gene>
<protein>
    <submittedName>
        <fullName evidence="4">Two-component system, NarL family, sensor histidine kinase BarA</fullName>
        <ecNumber evidence="4">2.7.13.3</ecNumber>
    </submittedName>
</protein>
<organism evidence="4 5">
    <name type="scientific">Marinagarivorans cellulosilyticus</name>
    <dbReference type="NCBI Taxonomy" id="2721545"/>
    <lineage>
        <taxon>Bacteria</taxon>
        <taxon>Pseudomonadati</taxon>
        <taxon>Pseudomonadota</taxon>
        <taxon>Gammaproteobacteria</taxon>
        <taxon>Cellvibrionales</taxon>
        <taxon>Cellvibrionaceae</taxon>
        <taxon>Marinagarivorans</taxon>
    </lineage>
</organism>
<keyword evidence="4" id="KW-0418">Kinase</keyword>
<keyword evidence="4" id="KW-0808">Transferase</keyword>
<dbReference type="Pfam" id="PF00072">
    <property type="entry name" value="Response_reg"/>
    <property type="match status" value="1"/>
</dbReference>
<dbReference type="GO" id="GO:0000160">
    <property type="term" value="P:phosphorelay signal transduction system"/>
    <property type="evidence" value="ECO:0007669"/>
    <property type="project" value="InterPro"/>
</dbReference>
<dbReference type="Proteomes" id="UP001320119">
    <property type="component" value="Chromosome"/>
</dbReference>
<evidence type="ECO:0000313" key="4">
    <source>
        <dbReference type="EMBL" id="BCD96249.1"/>
    </source>
</evidence>
<keyword evidence="1 2" id="KW-0597">Phosphoprotein</keyword>
<dbReference type="Gene3D" id="3.40.50.2300">
    <property type="match status" value="1"/>
</dbReference>
<dbReference type="EMBL" id="AP023086">
    <property type="protein sequence ID" value="BCD96249.1"/>
    <property type="molecule type" value="Genomic_DNA"/>
</dbReference>
<dbReference type="GO" id="GO:0004673">
    <property type="term" value="F:protein histidine kinase activity"/>
    <property type="evidence" value="ECO:0007669"/>
    <property type="project" value="UniProtKB-EC"/>
</dbReference>
<dbReference type="InterPro" id="IPR001789">
    <property type="entry name" value="Sig_transdc_resp-reg_receiver"/>
</dbReference>
<dbReference type="AlphaFoldDB" id="A0AAN1WER1"/>
<evidence type="ECO:0000259" key="3">
    <source>
        <dbReference type="PROSITE" id="PS50110"/>
    </source>
</evidence>
<feature type="domain" description="Response regulatory" evidence="3">
    <location>
        <begin position="5"/>
        <end position="121"/>
    </location>
</feature>
<feature type="modified residue" description="4-aspartylphosphate" evidence="2">
    <location>
        <position position="54"/>
    </location>
</feature>
<dbReference type="RefSeq" id="WP_236985752.1">
    <property type="nucleotide sequence ID" value="NZ_AP023086.1"/>
</dbReference>